<evidence type="ECO:0000313" key="4">
    <source>
        <dbReference type="Proteomes" id="UP001428817"/>
    </source>
</evidence>
<dbReference type="Proteomes" id="UP001428817">
    <property type="component" value="Unassembled WGS sequence"/>
</dbReference>
<feature type="domain" description="HTH cro/C1-type" evidence="2">
    <location>
        <begin position="16"/>
        <end position="70"/>
    </location>
</feature>
<feature type="transmembrane region" description="Helical" evidence="1">
    <location>
        <begin position="134"/>
        <end position="152"/>
    </location>
</feature>
<keyword evidence="1" id="KW-1133">Transmembrane helix</keyword>
<accession>A0ABP9PTP7</accession>
<evidence type="ECO:0000313" key="3">
    <source>
        <dbReference type="EMBL" id="GAA5151943.1"/>
    </source>
</evidence>
<reference evidence="4" key="1">
    <citation type="journal article" date="2019" name="Int. J. Syst. Evol. Microbiol.">
        <title>The Global Catalogue of Microorganisms (GCM) 10K type strain sequencing project: providing services to taxonomists for standard genome sequencing and annotation.</title>
        <authorList>
            <consortium name="The Broad Institute Genomics Platform"/>
            <consortium name="The Broad Institute Genome Sequencing Center for Infectious Disease"/>
            <person name="Wu L."/>
            <person name="Ma J."/>
        </authorList>
    </citation>
    <scope>NUCLEOTIDE SEQUENCE [LARGE SCALE GENOMIC DNA]</scope>
    <source>
        <strain evidence="4">JCM 18303</strain>
    </source>
</reference>
<evidence type="ECO:0000259" key="2">
    <source>
        <dbReference type="PROSITE" id="PS50943"/>
    </source>
</evidence>
<protein>
    <recommendedName>
        <fullName evidence="2">HTH cro/C1-type domain-containing protein</fullName>
    </recommendedName>
</protein>
<name>A0ABP9PTP7_9PSEU</name>
<keyword evidence="4" id="KW-1185">Reference proteome</keyword>
<feature type="transmembrane region" description="Helical" evidence="1">
    <location>
        <begin position="204"/>
        <end position="227"/>
    </location>
</feature>
<sequence length="265" mass="28929">MNSRRRGTEDQIHQRLAALRLERGVSRLQLAKALDLHPQTLGYLERGHYQPSLAVALKIASLFQLPVEAIFSSPVPSQPLRMSAPPGNAGEGVMPTERDRLVQRFRAAWDRRDAELAAGLRGFGGRASHRTRRWLVVGFLVCVAMVPLARLLPGIAGMMGVIGMFAGLLLVLIVANASDIVGDHLDSGLDEIQIRVQDSYDSRAYRMLTSGCAVAFLILFSVAEFAPPLDSDIVQAVCYPLFMLAMGLPTMIAGWSLPDLDQPAE</sequence>
<dbReference type="SMART" id="SM00530">
    <property type="entry name" value="HTH_XRE"/>
    <property type="match status" value="1"/>
</dbReference>
<dbReference type="CDD" id="cd00093">
    <property type="entry name" value="HTH_XRE"/>
    <property type="match status" value="1"/>
</dbReference>
<dbReference type="RefSeq" id="WP_185066568.1">
    <property type="nucleotide sequence ID" value="NZ_BAABJP010000007.1"/>
</dbReference>
<proteinExistence type="predicted"/>
<organism evidence="3 4">
    <name type="scientific">Pseudonocardia eucalypti</name>
    <dbReference type="NCBI Taxonomy" id="648755"/>
    <lineage>
        <taxon>Bacteria</taxon>
        <taxon>Bacillati</taxon>
        <taxon>Actinomycetota</taxon>
        <taxon>Actinomycetes</taxon>
        <taxon>Pseudonocardiales</taxon>
        <taxon>Pseudonocardiaceae</taxon>
        <taxon>Pseudonocardia</taxon>
    </lineage>
</organism>
<keyword evidence="1" id="KW-0812">Transmembrane</keyword>
<comment type="caution">
    <text evidence="3">The sequence shown here is derived from an EMBL/GenBank/DDBJ whole genome shotgun (WGS) entry which is preliminary data.</text>
</comment>
<dbReference type="InterPro" id="IPR001387">
    <property type="entry name" value="Cro/C1-type_HTH"/>
</dbReference>
<dbReference type="InterPro" id="IPR010982">
    <property type="entry name" value="Lambda_DNA-bd_dom_sf"/>
</dbReference>
<dbReference type="SUPFAM" id="SSF47413">
    <property type="entry name" value="lambda repressor-like DNA-binding domains"/>
    <property type="match status" value="1"/>
</dbReference>
<dbReference type="Gene3D" id="1.10.260.40">
    <property type="entry name" value="lambda repressor-like DNA-binding domains"/>
    <property type="match status" value="1"/>
</dbReference>
<feature type="transmembrane region" description="Helical" evidence="1">
    <location>
        <begin position="233"/>
        <end position="257"/>
    </location>
</feature>
<keyword evidence="1" id="KW-0472">Membrane</keyword>
<dbReference type="EMBL" id="BAABJP010000007">
    <property type="protein sequence ID" value="GAA5151943.1"/>
    <property type="molecule type" value="Genomic_DNA"/>
</dbReference>
<dbReference type="PROSITE" id="PS50943">
    <property type="entry name" value="HTH_CROC1"/>
    <property type="match status" value="1"/>
</dbReference>
<evidence type="ECO:0000256" key="1">
    <source>
        <dbReference type="SAM" id="Phobius"/>
    </source>
</evidence>
<dbReference type="Pfam" id="PF01381">
    <property type="entry name" value="HTH_3"/>
    <property type="match status" value="1"/>
</dbReference>
<gene>
    <name evidence="3" type="ORF">GCM10023321_19860</name>
</gene>
<feature type="transmembrane region" description="Helical" evidence="1">
    <location>
        <begin position="158"/>
        <end position="177"/>
    </location>
</feature>